<dbReference type="AlphaFoldDB" id="A0A6M8NTB9"/>
<name>A0A6M8NTB9_9BACT</name>
<reference evidence="1 2" key="1">
    <citation type="submission" date="2017-09" db="EMBL/GenBank/DDBJ databases">
        <title>Genomics of the genus Arcobacter.</title>
        <authorList>
            <person name="Perez-Cataluna A."/>
            <person name="Figueras M.J."/>
            <person name="Salas-Masso N."/>
        </authorList>
    </citation>
    <scope>NUCLEOTIDE SEQUENCE [LARGE SCALE GENOMIC DNA]</scope>
    <source>
        <strain evidence="1 2">CECT 7834</strain>
    </source>
</reference>
<dbReference type="Proteomes" id="UP000290378">
    <property type="component" value="Unassembled WGS sequence"/>
</dbReference>
<keyword evidence="2" id="KW-1185">Reference proteome</keyword>
<evidence type="ECO:0000313" key="2">
    <source>
        <dbReference type="Proteomes" id="UP000290378"/>
    </source>
</evidence>
<evidence type="ECO:0000313" key="1">
    <source>
        <dbReference type="EMBL" id="RXI40461.1"/>
    </source>
</evidence>
<organism evidence="1 2">
    <name type="scientific">Arcobacter cloacae</name>
    <dbReference type="NCBI Taxonomy" id="1054034"/>
    <lineage>
        <taxon>Bacteria</taxon>
        <taxon>Pseudomonadati</taxon>
        <taxon>Campylobacterota</taxon>
        <taxon>Epsilonproteobacteria</taxon>
        <taxon>Campylobacterales</taxon>
        <taxon>Arcobacteraceae</taxon>
        <taxon>Arcobacter</taxon>
    </lineage>
</organism>
<dbReference type="EMBL" id="NXII01000010">
    <property type="protein sequence ID" value="RXI40461.1"/>
    <property type="molecule type" value="Genomic_DNA"/>
</dbReference>
<gene>
    <name evidence="1" type="ORF">CP963_08710</name>
</gene>
<proteinExistence type="predicted"/>
<dbReference type="RefSeq" id="WP_129013785.1">
    <property type="nucleotide sequence ID" value="NZ_CBCSEI010000010.1"/>
</dbReference>
<comment type="caution">
    <text evidence="1">The sequence shown here is derived from an EMBL/GenBank/DDBJ whole genome shotgun (WGS) entry which is preliminary data.</text>
</comment>
<accession>A0A6M8NTB9</accession>
<sequence length="126" mass="14579">MKKIILGTLVSTLFSAQLFANCEVLNFGPHIPTQKFKLFGANDEKAIQVVEYQTVYSTTGRFYRDSDGKLQLKKFNEAYGDFFKDLKNTATQECKTNNYQGIVNIDIKYFVDENNYFFSATYNYIN</sequence>
<protein>
    <submittedName>
        <fullName evidence="1">Uncharacterized protein</fullName>
    </submittedName>
</protein>